<name>A0A845ACZ3_9SPHN</name>
<dbReference type="Gene3D" id="3.30.450.150">
    <property type="entry name" value="Haem-degrading domain"/>
    <property type="match status" value="1"/>
</dbReference>
<keyword evidence="2" id="KW-1185">Reference proteome</keyword>
<dbReference type="PANTHER" id="PTHR34309">
    <property type="entry name" value="SLR1406 PROTEIN"/>
    <property type="match status" value="1"/>
</dbReference>
<protein>
    <submittedName>
        <fullName evidence="1">Heme-binding protein</fullName>
    </submittedName>
</protein>
<proteinExistence type="predicted"/>
<reference evidence="1 2" key="1">
    <citation type="submission" date="2019-12" db="EMBL/GenBank/DDBJ databases">
        <title>Genomic-based taxomic classification of the family Erythrobacteraceae.</title>
        <authorList>
            <person name="Xu L."/>
        </authorList>
    </citation>
    <scope>NUCLEOTIDE SEQUENCE [LARGE SCALE GENOMIC DNA]</scope>
    <source>
        <strain evidence="1 2">DSM 18604</strain>
    </source>
</reference>
<dbReference type="InterPro" id="IPR052517">
    <property type="entry name" value="GlcG_carb_metab_protein"/>
</dbReference>
<gene>
    <name evidence="1" type="ORF">GRI39_10190</name>
</gene>
<evidence type="ECO:0000313" key="2">
    <source>
        <dbReference type="Proteomes" id="UP000460561"/>
    </source>
</evidence>
<dbReference type="InterPro" id="IPR038084">
    <property type="entry name" value="PduO/GlcC-like_sf"/>
</dbReference>
<organism evidence="1 2">
    <name type="scientific">Altericroceibacterium indicum</name>
    <dbReference type="NCBI Taxonomy" id="374177"/>
    <lineage>
        <taxon>Bacteria</taxon>
        <taxon>Pseudomonadati</taxon>
        <taxon>Pseudomonadota</taxon>
        <taxon>Alphaproteobacteria</taxon>
        <taxon>Sphingomonadales</taxon>
        <taxon>Erythrobacteraceae</taxon>
        <taxon>Altericroceibacterium</taxon>
    </lineage>
</organism>
<dbReference type="Proteomes" id="UP000460561">
    <property type="component" value="Unassembled WGS sequence"/>
</dbReference>
<dbReference type="Pfam" id="PF03928">
    <property type="entry name" value="HbpS-like"/>
    <property type="match status" value="1"/>
</dbReference>
<dbReference type="OrthoDB" id="9815788at2"/>
<dbReference type="EMBL" id="WTYQ01000003">
    <property type="protein sequence ID" value="MXP26406.1"/>
    <property type="molecule type" value="Genomic_DNA"/>
</dbReference>
<sequence length="142" mass="13907">MSRITLAHANTIITSALEKGAELGLKPLSVAVLDPGGHLLAFQRQDGASTLRPEIATAKAAGALALGVSSRTIGDMAADRPSFIGSLGAIAPKGVLPAAGGVIVVGADGFPIGAVGITGDTSDNDELCALAGIAAAGLKPQE</sequence>
<dbReference type="InterPro" id="IPR005624">
    <property type="entry name" value="PduO/GlcC-like"/>
</dbReference>
<accession>A0A845ACZ3</accession>
<dbReference type="SUPFAM" id="SSF143744">
    <property type="entry name" value="GlcG-like"/>
    <property type="match status" value="1"/>
</dbReference>
<comment type="caution">
    <text evidence="1">The sequence shown here is derived from an EMBL/GenBank/DDBJ whole genome shotgun (WGS) entry which is preliminary data.</text>
</comment>
<dbReference type="RefSeq" id="WP_160739584.1">
    <property type="nucleotide sequence ID" value="NZ_WTYQ01000003.1"/>
</dbReference>
<dbReference type="AlphaFoldDB" id="A0A845ACZ3"/>
<evidence type="ECO:0000313" key="1">
    <source>
        <dbReference type="EMBL" id="MXP26406.1"/>
    </source>
</evidence>
<dbReference type="PANTHER" id="PTHR34309:SF10">
    <property type="entry name" value="SLR1406 PROTEIN"/>
    <property type="match status" value="1"/>
</dbReference>